<dbReference type="PANTHER" id="PTHR36306:SF1">
    <property type="entry name" value="ALPHA-AMYLASE-RELATED"/>
    <property type="match status" value="1"/>
</dbReference>
<name>A0A1F7FJ03_UNCRA</name>
<evidence type="ECO:0000256" key="1">
    <source>
        <dbReference type="ARBA" id="ARBA00006821"/>
    </source>
</evidence>
<comment type="similarity">
    <text evidence="1">Belongs to the glycosyl hydrolase 57 family.</text>
</comment>
<dbReference type="InterPro" id="IPR052046">
    <property type="entry name" value="GH57_Enzymes"/>
</dbReference>
<dbReference type="GO" id="GO:0003824">
    <property type="term" value="F:catalytic activity"/>
    <property type="evidence" value="ECO:0007669"/>
    <property type="project" value="InterPro"/>
</dbReference>
<dbReference type="CDD" id="cd10795">
    <property type="entry name" value="GH57N_MJA1_like"/>
    <property type="match status" value="1"/>
</dbReference>
<dbReference type="SUPFAM" id="SSF88713">
    <property type="entry name" value="Glycoside hydrolase/deacetylase"/>
    <property type="match status" value="1"/>
</dbReference>
<dbReference type="GO" id="GO:0005975">
    <property type="term" value="P:carbohydrate metabolic process"/>
    <property type="evidence" value="ECO:0007669"/>
    <property type="project" value="InterPro"/>
</dbReference>
<dbReference type="AlphaFoldDB" id="A0A1F7FJ03"/>
<keyword evidence="2" id="KW-0119">Carbohydrate metabolism</keyword>
<evidence type="ECO:0000313" key="4">
    <source>
        <dbReference type="EMBL" id="OGK06446.1"/>
    </source>
</evidence>
<dbReference type="InterPro" id="IPR011330">
    <property type="entry name" value="Glyco_hydro/deAcase_b/a-brl"/>
</dbReference>
<proteinExistence type="inferred from homology"/>
<gene>
    <name evidence="4" type="ORF">A2519_11850</name>
</gene>
<comment type="caution">
    <text evidence="4">The sequence shown here is derived from an EMBL/GenBank/DDBJ whole genome shotgun (WGS) entry which is preliminary data.</text>
</comment>
<evidence type="ECO:0000256" key="2">
    <source>
        <dbReference type="ARBA" id="ARBA00023277"/>
    </source>
</evidence>
<organism evidence="4 5">
    <name type="scientific">Candidatus Raymondbacteria bacterium RIFOXYD12_FULL_49_13</name>
    <dbReference type="NCBI Taxonomy" id="1817890"/>
    <lineage>
        <taxon>Bacteria</taxon>
        <taxon>Raymondiibacteriota</taxon>
    </lineage>
</organism>
<sequence>MVNVCFYFQVHQPHRLRNYSFFDIGESHLYHDEAANGSIVRKVAAKCYLPANRLMLDLINRHQGQFRIAYAVSGTAIEQFRKFSPETLDSFRQLAATGCVEFINETYYHSLSFLFSQTEFEDQVAMHRQLIHDEFGQWPSTFRNTELIYNNDLATCIERLGYKTIITEGADRILQWRSPNYVYRPAPCSHLKLLLKNYQLSDDIAFRFSNRGWQEHPLTADKYTKWLHSSNGAGTTINLFMDYETFGEHQWQDTGIFKFLDHLPSQVLSHPDFRFATPGEVSATVAAEGEIDVPDFISWADTERDLSAWTGNAMQKDAMEHIFSLEGAVRETRNPDLIHVWRTLQTSDHFYYMCTKWFSDGDVHKYFNPYGSPYDAYTNYNNAAKDLELSLSREQ</sequence>
<dbReference type="InterPro" id="IPR004300">
    <property type="entry name" value="Glyco_hydro_57_N"/>
</dbReference>
<dbReference type="PANTHER" id="PTHR36306">
    <property type="entry name" value="ALPHA-AMYLASE-RELATED-RELATED"/>
    <property type="match status" value="1"/>
</dbReference>
<dbReference type="Pfam" id="PF03065">
    <property type="entry name" value="Glyco_hydro_57"/>
    <property type="match status" value="1"/>
</dbReference>
<evidence type="ECO:0000259" key="3">
    <source>
        <dbReference type="Pfam" id="PF03065"/>
    </source>
</evidence>
<dbReference type="Gene3D" id="3.20.110.20">
    <property type="match status" value="1"/>
</dbReference>
<dbReference type="EMBL" id="MFYX01000031">
    <property type="protein sequence ID" value="OGK06446.1"/>
    <property type="molecule type" value="Genomic_DNA"/>
</dbReference>
<accession>A0A1F7FJ03</accession>
<evidence type="ECO:0000313" key="5">
    <source>
        <dbReference type="Proteomes" id="UP000179243"/>
    </source>
</evidence>
<reference evidence="4 5" key="1">
    <citation type="journal article" date="2016" name="Nat. Commun.">
        <title>Thousands of microbial genomes shed light on interconnected biogeochemical processes in an aquifer system.</title>
        <authorList>
            <person name="Anantharaman K."/>
            <person name="Brown C.T."/>
            <person name="Hug L.A."/>
            <person name="Sharon I."/>
            <person name="Castelle C.J."/>
            <person name="Probst A.J."/>
            <person name="Thomas B.C."/>
            <person name="Singh A."/>
            <person name="Wilkins M.J."/>
            <person name="Karaoz U."/>
            <person name="Brodie E.L."/>
            <person name="Williams K.H."/>
            <person name="Hubbard S.S."/>
            <person name="Banfield J.F."/>
        </authorList>
    </citation>
    <scope>NUCLEOTIDE SEQUENCE [LARGE SCALE GENOMIC DNA]</scope>
</reference>
<dbReference type="Proteomes" id="UP000179243">
    <property type="component" value="Unassembled WGS sequence"/>
</dbReference>
<protein>
    <submittedName>
        <fullName evidence="4">Alpha-amylase</fullName>
    </submittedName>
</protein>
<feature type="domain" description="Glycoside hydrolase family 57 N-terminal" evidence="3">
    <location>
        <begin position="6"/>
        <end position="294"/>
    </location>
</feature>